<protein>
    <submittedName>
        <fullName evidence="6">Heparinase</fullName>
    </submittedName>
</protein>
<dbReference type="PANTHER" id="PTHR39210">
    <property type="entry name" value="HEPARIN-SULFATE LYASE"/>
    <property type="match status" value="1"/>
</dbReference>
<dbReference type="Pfam" id="PF07940">
    <property type="entry name" value="Hepar_II_III_C"/>
    <property type="match status" value="1"/>
</dbReference>
<accession>A0A385TSU9</accession>
<gene>
    <name evidence="6" type="ORF">D5F53_13155</name>
</gene>
<dbReference type="Gene3D" id="2.70.98.70">
    <property type="match status" value="1"/>
</dbReference>
<dbReference type="InterPro" id="IPR012480">
    <property type="entry name" value="Hepar_II_III_C"/>
</dbReference>
<dbReference type="RefSeq" id="WP_119848086.1">
    <property type="nucleotide sequence ID" value="NZ_CP032412.1"/>
</dbReference>
<comment type="subcellular location">
    <subcellularLocation>
        <location evidence="1">Periplasm</location>
    </subcellularLocation>
</comment>
<dbReference type="InterPro" id="IPR008929">
    <property type="entry name" value="Chondroitin_lyas"/>
</dbReference>
<name>A0A385TSU9_PAELA</name>
<evidence type="ECO:0000259" key="5">
    <source>
        <dbReference type="Pfam" id="PF07940"/>
    </source>
</evidence>
<dbReference type="KEGG" id="plw:D5F53_13155"/>
<dbReference type="EMBL" id="CP032412">
    <property type="protein sequence ID" value="AYB44185.1"/>
    <property type="molecule type" value="Genomic_DNA"/>
</dbReference>
<reference evidence="6 7" key="1">
    <citation type="submission" date="2018-09" db="EMBL/GenBank/DDBJ databases">
        <title>Genome Sequence of Paenibacillus lautus Strain E7593-69, Azo Dye-Degrading Bacteria, Isolated from Commercial Tattoo Inks.</title>
        <authorList>
            <person name="Nho S.W."/>
            <person name="Kim S.-J."/>
            <person name="Kweon O."/>
            <person name="Cerniglia C.E."/>
        </authorList>
    </citation>
    <scope>NUCLEOTIDE SEQUENCE [LARGE SCALE GENOMIC DNA]</scope>
    <source>
        <strain evidence="6 7">E7593-69</strain>
    </source>
</reference>
<dbReference type="GO" id="GO:0016829">
    <property type="term" value="F:lyase activity"/>
    <property type="evidence" value="ECO:0007669"/>
    <property type="project" value="UniProtKB-KW"/>
</dbReference>
<feature type="domain" description="Heparinase II/III-like C-terminal" evidence="5">
    <location>
        <begin position="453"/>
        <end position="629"/>
    </location>
</feature>
<evidence type="ECO:0000256" key="4">
    <source>
        <dbReference type="ARBA" id="ARBA00023239"/>
    </source>
</evidence>
<keyword evidence="2" id="KW-0732">Signal</keyword>
<evidence type="ECO:0000313" key="6">
    <source>
        <dbReference type="EMBL" id="AYB44185.1"/>
    </source>
</evidence>
<proteinExistence type="predicted"/>
<organism evidence="6 7">
    <name type="scientific">Paenibacillus lautus</name>
    <name type="common">Bacillus lautus</name>
    <dbReference type="NCBI Taxonomy" id="1401"/>
    <lineage>
        <taxon>Bacteria</taxon>
        <taxon>Bacillati</taxon>
        <taxon>Bacillota</taxon>
        <taxon>Bacilli</taxon>
        <taxon>Bacillales</taxon>
        <taxon>Paenibacillaceae</taxon>
        <taxon>Paenibacillus</taxon>
    </lineage>
</organism>
<dbReference type="Proteomes" id="UP000266552">
    <property type="component" value="Chromosome"/>
</dbReference>
<evidence type="ECO:0000313" key="7">
    <source>
        <dbReference type="Proteomes" id="UP000266552"/>
    </source>
</evidence>
<sequence length="835" mass="93436">MLLRMEFIKPSMLETGEEHRINFMLVHPCGRMEPQTDTTFSMTCSDPEIVGVNGSLITGLKPGETEVTVYLQNDRPSAYSWKVRVQPAGQAAGMKLQDHPRILFSEEELEEFRERIKPGDGSSARIIDASRLWEEYLSKADAYVVEESFEVLYPSISDQWKVTLPLTEPKRVPEPQGHTFFPFWTMYARAIEDRLVVMSTAFLVTGERKYAVRVKQHLLSLAAFGKWYEFDERGAEGNLSNAHLLLGASCAYDAIHSLLTEEERRSIRQAILEKGLHPLAIDIGRRDMHNIVAAKQVAMVYGAAAIMDENPFAAKYLQAGLTYLQSYLDRKRVSGETEGLLYDNVAARHAWMAADLYRRISGDDGLVQHPYLREELPERFFRLLAPGEESSFPNLSDSFYKLDIAYLMAMTATHYDHPAAVWYLHKHAATHHASLLYLRKETSPASPTELYGKRASAVFRSVGWAALRSGWGDEDHLLCFTSSSSAKDHNHKDQNNLVINAGGEWLLTNPGYQDYVPGPKADYTTGTVGHNSLLVNDQGQIHLGGGGLREELLLPSFEAVVGDAAESYGGLLKRYRRSVLHIDSSYFFIVDDVELHQESDEAELLFHTTSAVLDGEEPKAPGENLGSESVVFQGESAALQLMFPYPQEKVLTLREYPGAEIYGCYVAVGGTRGKRRRFITLINPRVHYGERLAIRQEEQDAGSLTSGLTVKRHDGAEDIWLFCADAGEARYRGLTFLGEAARLSGNGLLSLWKAERLSGEDIAFEAELPLSLYSDDRRTTCIVHNPHPVEVSFKLKQITAGVEVKQTAPPGYYEWNLMNTGRGGQAEGREAAWKP</sequence>
<keyword evidence="7" id="KW-1185">Reference proteome</keyword>
<dbReference type="PANTHER" id="PTHR39210:SF1">
    <property type="entry name" value="HEPARIN-SULFATE LYASE"/>
    <property type="match status" value="1"/>
</dbReference>
<evidence type="ECO:0000256" key="2">
    <source>
        <dbReference type="ARBA" id="ARBA00022729"/>
    </source>
</evidence>
<evidence type="ECO:0000256" key="3">
    <source>
        <dbReference type="ARBA" id="ARBA00022764"/>
    </source>
</evidence>
<dbReference type="AlphaFoldDB" id="A0A385TSU9"/>
<dbReference type="Gene3D" id="1.50.10.100">
    <property type="entry name" value="Chondroitin AC/alginate lyase"/>
    <property type="match status" value="1"/>
</dbReference>
<evidence type="ECO:0000256" key="1">
    <source>
        <dbReference type="ARBA" id="ARBA00004418"/>
    </source>
</evidence>
<dbReference type="SUPFAM" id="SSF48230">
    <property type="entry name" value="Chondroitin AC/alginate lyase"/>
    <property type="match status" value="1"/>
</dbReference>
<keyword evidence="3" id="KW-0574">Periplasm</keyword>
<dbReference type="GO" id="GO:0042597">
    <property type="term" value="C:periplasmic space"/>
    <property type="evidence" value="ECO:0007669"/>
    <property type="project" value="UniProtKB-SubCell"/>
</dbReference>
<keyword evidence="4" id="KW-0456">Lyase</keyword>